<dbReference type="OrthoDB" id="7907870at2"/>
<feature type="region of interest" description="Disordered" evidence="1">
    <location>
        <begin position="25"/>
        <end position="62"/>
    </location>
</feature>
<name>A0A1T4LS53_9HYPH</name>
<reference evidence="3 4" key="1">
    <citation type="submission" date="2017-02" db="EMBL/GenBank/DDBJ databases">
        <authorList>
            <person name="Peterson S.W."/>
        </authorList>
    </citation>
    <scope>NUCLEOTIDE SEQUENCE [LARGE SCALE GENOMIC DNA]</scope>
    <source>
        <strain evidence="3 4">USBA 369</strain>
    </source>
</reference>
<proteinExistence type="predicted"/>
<protein>
    <submittedName>
        <fullName evidence="3">Uncharacterized protein</fullName>
    </submittedName>
</protein>
<evidence type="ECO:0000256" key="1">
    <source>
        <dbReference type="SAM" id="MobiDB-lite"/>
    </source>
</evidence>
<evidence type="ECO:0000256" key="2">
    <source>
        <dbReference type="SAM" id="SignalP"/>
    </source>
</evidence>
<sequence length="194" mass="20114">MKADRKGTAAWVVAVLLALSSPALAQDAGQPATDSPSPAAPADQSGATPPADAASPAAPAPVAASPEAAAIANALPPSVHDIQVVGSWSADDQEGIWRTVLIQDSHNSSVYRFFVQQIAEKESALSLVSSTEVTEVAGIKGAILGYRADEPAEGEDENSLTLFFDVLPPDAEVAETYELHFFRDGPYVFGPASN</sequence>
<keyword evidence="4" id="KW-1185">Reference proteome</keyword>
<keyword evidence="2" id="KW-0732">Signal</keyword>
<organism evidence="3 4">
    <name type="scientific">Consotaella salsifontis</name>
    <dbReference type="NCBI Taxonomy" id="1365950"/>
    <lineage>
        <taxon>Bacteria</taxon>
        <taxon>Pseudomonadati</taxon>
        <taxon>Pseudomonadota</taxon>
        <taxon>Alphaproteobacteria</taxon>
        <taxon>Hyphomicrobiales</taxon>
        <taxon>Aurantimonadaceae</taxon>
        <taxon>Consotaella</taxon>
    </lineage>
</organism>
<evidence type="ECO:0000313" key="3">
    <source>
        <dbReference type="EMBL" id="SJZ57515.1"/>
    </source>
</evidence>
<dbReference type="RefSeq" id="WP_078706636.1">
    <property type="nucleotide sequence ID" value="NZ_FUXL01000001.1"/>
</dbReference>
<dbReference type="STRING" id="1365950.SAMN05428963_101347"/>
<feature type="signal peptide" evidence="2">
    <location>
        <begin position="1"/>
        <end position="25"/>
    </location>
</feature>
<dbReference type="AlphaFoldDB" id="A0A1T4LS53"/>
<evidence type="ECO:0000313" key="4">
    <source>
        <dbReference type="Proteomes" id="UP000190135"/>
    </source>
</evidence>
<gene>
    <name evidence="3" type="ORF">SAMN05428963_101347</name>
</gene>
<dbReference type="EMBL" id="FUXL01000001">
    <property type="protein sequence ID" value="SJZ57515.1"/>
    <property type="molecule type" value="Genomic_DNA"/>
</dbReference>
<feature type="chain" id="PRO_5012459297" evidence="2">
    <location>
        <begin position="26"/>
        <end position="194"/>
    </location>
</feature>
<dbReference type="Proteomes" id="UP000190135">
    <property type="component" value="Unassembled WGS sequence"/>
</dbReference>
<accession>A0A1T4LS53</accession>